<dbReference type="Gene3D" id="1.10.110.10">
    <property type="entry name" value="Plant lipid-transfer and hydrophobic proteins"/>
    <property type="match status" value="1"/>
</dbReference>
<keyword evidence="2 4" id="KW-0813">Transport</keyword>
<dbReference type="SUPFAM" id="SSF47699">
    <property type="entry name" value="Bifunctional inhibitor/lipid-transfer protein/seed storage 2S albumin"/>
    <property type="match status" value="1"/>
</dbReference>
<evidence type="ECO:0000256" key="4">
    <source>
        <dbReference type="RuleBase" id="RU000628"/>
    </source>
</evidence>
<protein>
    <recommendedName>
        <fullName evidence="4">Non-specific lipid-transfer protein</fullName>
    </recommendedName>
</protein>
<dbReference type="GO" id="GO:0008289">
    <property type="term" value="F:lipid binding"/>
    <property type="evidence" value="ECO:0007669"/>
    <property type="project" value="UniProtKB-KW"/>
</dbReference>
<dbReference type="GO" id="GO:0006869">
    <property type="term" value="P:lipid transport"/>
    <property type="evidence" value="ECO:0007669"/>
    <property type="project" value="InterPro"/>
</dbReference>
<evidence type="ECO:0000256" key="1">
    <source>
        <dbReference type="ARBA" id="ARBA00009748"/>
    </source>
</evidence>
<keyword evidence="3 4" id="KW-0446">Lipid-binding</keyword>
<feature type="domain" description="Bifunctional inhibitor/plant lipid transfer protein/seed storage helical" evidence="6">
    <location>
        <begin position="27"/>
        <end position="105"/>
    </location>
</feature>
<keyword evidence="5" id="KW-0732">Signal</keyword>
<dbReference type="OrthoDB" id="911713at2759"/>
<comment type="similarity">
    <text evidence="1 4">Belongs to the plant LTP family.</text>
</comment>
<dbReference type="Pfam" id="PF00234">
    <property type="entry name" value="Tryp_alpha_amyl"/>
    <property type="match status" value="1"/>
</dbReference>
<dbReference type="InterPro" id="IPR036312">
    <property type="entry name" value="Bifun_inhib/LTP/seed_sf"/>
</dbReference>
<dbReference type="AlphaFoldDB" id="A0A2Z7BDV0"/>
<comment type="function">
    <text evidence="4">Plant non-specific lipid-transfer proteins transfer phospholipids as well as galactolipids across membranes. May play a role in wax or cutin deposition in the cell walls of expanding epidermal cells and certain secretory tissues.</text>
</comment>
<dbReference type="SMART" id="SM00499">
    <property type="entry name" value="AAI"/>
    <property type="match status" value="1"/>
</dbReference>
<proteinExistence type="inferred from homology"/>
<feature type="chain" id="PRO_5016428607" description="Non-specific lipid-transfer protein" evidence="5">
    <location>
        <begin position="25"/>
        <end position="106"/>
    </location>
</feature>
<evidence type="ECO:0000259" key="6">
    <source>
        <dbReference type="SMART" id="SM00499"/>
    </source>
</evidence>
<dbReference type="InterPro" id="IPR016140">
    <property type="entry name" value="Bifunc_inhib/LTP/seed_store"/>
</dbReference>
<dbReference type="EMBL" id="KV006494">
    <property type="protein sequence ID" value="KZV32522.1"/>
    <property type="molecule type" value="Genomic_DNA"/>
</dbReference>
<keyword evidence="8" id="KW-1185">Reference proteome</keyword>
<evidence type="ECO:0000256" key="2">
    <source>
        <dbReference type="ARBA" id="ARBA00022448"/>
    </source>
</evidence>
<dbReference type="PRINTS" id="PR00382">
    <property type="entry name" value="LIPIDTRNSFER"/>
</dbReference>
<gene>
    <name evidence="7" type="ORF">F511_37749</name>
</gene>
<dbReference type="InterPro" id="IPR000528">
    <property type="entry name" value="Plant_nsLTP"/>
</dbReference>
<evidence type="ECO:0000256" key="5">
    <source>
        <dbReference type="SAM" id="SignalP"/>
    </source>
</evidence>
<accession>A0A2Z7BDV0</accession>
<reference evidence="7 8" key="1">
    <citation type="journal article" date="2015" name="Proc. Natl. Acad. Sci. U.S.A.">
        <title>The resurrection genome of Boea hygrometrica: A blueprint for survival of dehydration.</title>
        <authorList>
            <person name="Xiao L."/>
            <person name="Yang G."/>
            <person name="Zhang L."/>
            <person name="Yang X."/>
            <person name="Zhao S."/>
            <person name="Ji Z."/>
            <person name="Zhou Q."/>
            <person name="Hu M."/>
            <person name="Wang Y."/>
            <person name="Chen M."/>
            <person name="Xu Y."/>
            <person name="Jin H."/>
            <person name="Xiao X."/>
            <person name="Hu G."/>
            <person name="Bao F."/>
            <person name="Hu Y."/>
            <person name="Wan P."/>
            <person name="Li L."/>
            <person name="Deng X."/>
            <person name="Kuang T."/>
            <person name="Xiang C."/>
            <person name="Zhu J.K."/>
            <person name="Oliver M.J."/>
            <person name="He Y."/>
        </authorList>
    </citation>
    <scope>NUCLEOTIDE SEQUENCE [LARGE SCALE GENOMIC DNA]</scope>
    <source>
        <strain evidence="8">cv. XS01</strain>
    </source>
</reference>
<evidence type="ECO:0000313" key="8">
    <source>
        <dbReference type="Proteomes" id="UP000250235"/>
    </source>
</evidence>
<evidence type="ECO:0000313" key="7">
    <source>
        <dbReference type="EMBL" id="KZV32522.1"/>
    </source>
</evidence>
<dbReference type="Proteomes" id="UP000250235">
    <property type="component" value="Unassembled WGS sequence"/>
</dbReference>
<feature type="signal peptide" evidence="5">
    <location>
        <begin position="1"/>
        <end position="24"/>
    </location>
</feature>
<evidence type="ECO:0000256" key="3">
    <source>
        <dbReference type="ARBA" id="ARBA00023121"/>
    </source>
</evidence>
<sequence>MAKVILAALVCLMALVHSPAPVTAVDCMTILESMFPCSTYLSSFLPLVPGMQCCNGVSAVANAGDTDSLCGCLRSSPLNPGFLPDKAQKLPNLCNISGFLPLVKCL</sequence>
<name>A0A2Z7BDV0_9LAMI</name>
<organism evidence="7 8">
    <name type="scientific">Dorcoceras hygrometricum</name>
    <dbReference type="NCBI Taxonomy" id="472368"/>
    <lineage>
        <taxon>Eukaryota</taxon>
        <taxon>Viridiplantae</taxon>
        <taxon>Streptophyta</taxon>
        <taxon>Embryophyta</taxon>
        <taxon>Tracheophyta</taxon>
        <taxon>Spermatophyta</taxon>
        <taxon>Magnoliopsida</taxon>
        <taxon>eudicotyledons</taxon>
        <taxon>Gunneridae</taxon>
        <taxon>Pentapetalae</taxon>
        <taxon>asterids</taxon>
        <taxon>lamiids</taxon>
        <taxon>Lamiales</taxon>
        <taxon>Gesneriaceae</taxon>
        <taxon>Didymocarpoideae</taxon>
        <taxon>Trichosporeae</taxon>
        <taxon>Loxocarpinae</taxon>
        <taxon>Dorcoceras</taxon>
    </lineage>
</organism>
<dbReference type="PANTHER" id="PTHR33076">
    <property type="entry name" value="NON-SPECIFIC LIPID-TRANSFER PROTEIN 2-RELATED"/>
    <property type="match status" value="1"/>
</dbReference>